<dbReference type="RefSeq" id="WP_306346529.1">
    <property type="nucleotide sequence ID" value="NZ_JASAVU010000003.1"/>
</dbReference>
<accession>A0AAW8CG89</accession>
<keyword evidence="3" id="KW-1185">Reference proteome</keyword>
<reference evidence="2 3" key="1">
    <citation type="journal article" date="2023" name="Front. Microbiol.">
        <title>Phylogeography and host specificity of Pasteurellaceae pathogenic to sea-farmed fish in the north-east Atlantic.</title>
        <authorList>
            <person name="Gulla S."/>
            <person name="Colquhoun D.J."/>
            <person name="Olsen A.B."/>
            <person name="Spilsberg B."/>
            <person name="Lagesen K."/>
            <person name="Aakesson C.P."/>
            <person name="Strom S."/>
            <person name="Manji F."/>
            <person name="Birkbeck T.H."/>
            <person name="Nilsen H.K."/>
        </authorList>
    </citation>
    <scope>NUCLEOTIDE SEQUENCE [LARGE SCALE GENOMIC DNA]</scope>
    <source>
        <strain evidence="2 3">NVIB3131</strain>
    </source>
</reference>
<dbReference type="AlphaFoldDB" id="A0AAW8CG89"/>
<gene>
    <name evidence="2" type="ORF">QJU57_07195</name>
</gene>
<feature type="transmembrane region" description="Helical" evidence="1">
    <location>
        <begin position="216"/>
        <end position="242"/>
    </location>
</feature>
<organism evidence="2 3">
    <name type="scientific">Phocoenobacter atlanticus subsp. atlanticus</name>
    <dbReference type="NCBI Taxonomy" id="3061285"/>
    <lineage>
        <taxon>Bacteria</taxon>
        <taxon>Pseudomonadati</taxon>
        <taxon>Pseudomonadota</taxon>
        <taxon>Gammaproteobacteria</taxon>
        <taxon>Pasteurellales</taxon>
        <taxon>Pasteurellaceae</taxon>
        <taxon>Phocoenobacter</taxon>
        <taxon>Phocoenobacter atlanticus</taxon>
    </lineage>
</organism>
<feature type="transmembrane region" description="Helical" evidence="1">
    <location>
        <begin position="192"/>
        <end position="210"/>
    </location>
</feature>
<dbReference type="EMBL" id="JASAXT010000011">
    <property type="protein sequence ID" value="MDP8148860.1"/>
    <property type="molecule type" value="Genomic_DNA"/>
</dbReference>
<feature type="transmembrane region" description="Helical" evidence="1">
    <location>
        <begin position="21"/>
        <end position="41"/>
    </location>
</feature>
<feature type="transmembrane region" description="Helical" evidence="1">
    <location>
        <begin position="107"/>
        <end position="134"/>
    </location>
</feature>
<feature type="transmembrane region" description="Helical" evidence="1">
    <location>
        <begin position="61"/>
        <end position="86"/>
    </location>
</feature>
<feature type="transmembrane region" description="Helical" evidence="1">
    <location>
        <begin position="140"/>
        <end position="166"/>
    </location>
</feature>
<evidence type="ECO:0000256" key="1">
    <source>
        <dbReference type="SAM" id="Phobius"/>
    </source>
</evidence>
<keyword evidence="1" id="KW-0812">Transmembrane</keyword>
<evidence type="ECO:0000313" key="3">
    <source>
        <dbReference type="Proteomes" id="UP001226020"/>
    </source>
</evidence>
<keyword evidence="1" id="KW-0472">Membrane</keyword>
<dbReference type="GeneID" id="300270590"/>
<dbReference type="Proteomes" id="UP001226020">
    <property type="component" value="Unassembled WGS sequence"/>
</dbReference>
<evidence type="ECO:0008006" key="4">
    <source>
        <dbReference type="Google" id="ProtNLM"/>
    </source>
</evidence>
<sequence length="248" mass="28377">MPIKFIQLFQDSWNFIQNQRQFSLFSMGTMLLIQLGQYLLLQFFPIQLPAQNISQNPQENILFVVFPSLLLLILNLVFTALVILNVKSITNSNYQHFFQPISGILKSFFPLILLSIISAIPLAFTLGLTGFYSIANQSPISLVSLPLIVLGLYFFIKLYLTIYVYLVEEPQKSIMETLTFTFKLSKGKMRPLALFCVLASLLPLFIINSLERLGDGIPILIFSAIVSTFLSVFVIVFSFRFYQLYRQL</sequence>
<protein>
    <recommendedName>
        <fullName evidence="4">Transmembrane protein</fullName>
    </recommendedName>
</protein>
<proteinExistence type="predicted"/>
<keyword evidence="1" id="KW-1133">Transmembrane helix</keyword>
<comment type="caution">
    <text evidence="2">The sequence shown here is derived from an EMBL/GenBank/DDBJ whole genome shotgun (WGS) entry which is preliminary data.</text>
</comment>
<name>A0AAW8CG89_9PAST</name>
<evidence type="ECO:0000313" key="2">
    <source>
        <dbReference type="EMBL" id="MDP8148860.1"/>
    </source>
</evidence>